<keyword evidence="7 12" id="KW-0418">Kinase</keyword>
<evidence type="ECO:0000256" key="10">
    <source>
        <dbReference type="SAM" id="MobiDB-lite"/>
    </source>
</evidence>
<feature type="domain" description="HAMP" evidence="11">
    <location>
        <begin position="376"/>
        <end position="404"/>
    </location>
</feature>
<keyword evidence="4" id="KW-0597">Phosphoprotein</keyword>
<feature type="compositionally biased region" description="Pro residues" evidence="10">
    <location>
        <begin position="735"/>
        <end position="747"/>
    </location>
</feature>
<name>A0A1V3BZK1_9ACTN</name>
<dbReference type="SMART" id="SM00387">
    <property type="entry name" value="HATPase_c"/>
    <property type="match status" value="1"/>
</dbReference>
<dbReference type="SUPFAM" id="SSF55874">
    <property type="entry name" value="ATPase domain of HSP90 chaperone/DNA topoisomerase II/histidine kinase"/>
    <property type="match status" value="1"/>
</dbReference>
<organism evidence="12 13">
    <name type="scientific">Nocardiopsis sinuspersici</name>
    <dbReference type="NCBI Taxonomy" id="501010"/>
    <lineage>
        <taxon>Bacteria</taxon>
        <taxon>Bacillati</taxon>
        <taxon>Actinomycetota</taxon>
        <taxon>Actinomycetes</taxon>
        <taxon>Streptosporangiales</taxon>
        <taxon>Nocardiopsidaceae</taxon>
        <taxon>Nocardiopsis</taxon>
    </lineage>
</organism>
<comment type="caution">
    <text evidence="12">The sequence shown here is derived from an EMBL/GenBank/DDBJ whole genome shotgun (WGS) entry which is preliminary data.</text>
</comment>
<dbReference type="Gene3D" id="3.30.565.10">
    <property type="entry name" value="Histidine kinase-like ATPase, C-terminal domain"/>
    <property type="match status" value="1"/>
</dbReference>
<sequence length="797" mass="86359">MPHQKRRSLRARMITLVLIPSTVLLILWSAFTALLVNDIDELRTTAALTEQVGTPVVETIGALQRERRATMDSARGSRSAAISLDLTRQQTDAAVETLRQRLNEFDGEDLPQQAHDFQKALNRLGAHRARVDVTFPSGLTLGNSAAVYTEIIEQGLRVWDAQVERADPEQVPHLRSLTSLMRTRELLNQQDTVLAHAVATNTFSSQAHAQFAAAAGAQHYTWDRVGAELSEEDGEEYVMLESYSALQRIYQLQESIISMPLRGTNTIPVNATAWQGAAEAVDARMRGVEQGQTDRVIAFSHTQSTELRNSVLLMSVPALVAALASTAVAVGGTQRLGRRLQDLRTATLEHARVHLPEVTARLRVGDSVDVDAEVPRLRVERSDEIGQVAEAFNDAQRAAVAAAVEEAQVRAGVRNMFRNIARRTQALVHRQLGLLDTLERGETDPEVLEALFRIDHFSTQLRRNAENLMLLSGDTPVRRGLGPVRLHEAVRAAASEIEDYARVRMLVLPQAALRGEVGSDTVRLLAELLENATSFSPPGTEVTVRGRAVEAGGYALEVEDRGLGMADTELEAANALLSDPPRFDLATIREDSQLGLFVVATIAARHGFEVTLHASASRGVRAVVVVPERLLASAPQSPSALQMTGPHRRLDITGSPEGGVGTLPAEPRVQETVPDSPPPPDSPAPSQTTPPAPAEATRPDGRPDGAEGATARMRAAEDAQETYKGLPRRRRKRTPPAPAAPVAPPPKEGADGGQRPLSEIRSMMSAFQTGTLRARAGSGEWNEDGVREARSDESSKG</sequence>
<dbReference type="Pfam" id="PF02518">
    <property type="entry name" value="HATPase_c"/>
    <property type="match status" value="1"/>
</dbReference>
<dbReference type="GO" id="GO:0000160">
    <property type="term" value="P:phosphorelay signal transduction system"/>
    <property type="evidence" value="ECO:0007669"/>
    <property type="project" value="UniProtKB-KW"/>
</dbReference>
<dbReference type="PROSITE" id="PS50885">
    <property type="entry name" value="HAMP"/>
    <property type="match status" value="1"/>
</dbReference>
<dbReference type="PANTHER" id="PTHR45436:SF5">
    <property type="entry name" value="SENSOR HISTIDINE KINASE TRCS"/>
    <property type="match status" value="1"/>
</dbReference>
<comment type="subcellular location">
    <subcellularLocation>
        <location evidence="2">Membrane</location>
    </subcellularLocation>
</comment>
<dbReference type="GO" id="GO:0005886">
    <property type="term" value="C:plasma membrane"/>
    <property type="evidence" value="ECO:0007669"/>
    <property type="project" value="TreeGrafter"/>
</dbReference>
<dbReference type="GO" id="GO:0004673">
    <property type="term" value="F:protein histidine kinase activity"/>
    <property type="evidence" value="ECO:0007669"/>
    <property type="project" value="UniProtKB-EC"/>
</dbReference>
<evidence type="ECO:0000256" key="5">
    <source>
        <dbReference type="ARBA" id="ARBA00022679"/>
    </source>
</evidence>
<reference evidence="13" key="1">
    <citation type="submission" date="2016-08" db="EMBL/GenBank/DDBJ databases">
        <authorList>
            <person name="Tokovenko B."/>
            <person name="Kalinowski J."/>
        </authorList>
    </citation>
    <scope>NUCLEOTIDE SEQUENCE [LARGE SCALE GENOMIC DNA]</scope>
    <source>
        <strain evidence="13">UTMC102</strain>
    </source>
</reference>
<evidence type="ECO:0000256" key="2">
    <source>
        <dbReference type="ARBA" id="ARBA00004370"/>
    </source>
</evidence>
<gene>
    <name evidence="12" type="ORF">NOSIN_08355</name>
</gene>
<dbReference type="EC" id="2.7.13.3" evidence="3"/>
<evidence type="ECO:0000256" key="8">
    <source>
        <dbReference type="ARBA" id="ARBA00022989"/>
    </source>
</evidence>
<keyword evidence="5" id="KW-0808">Transferase</keyword>
<feature type="compositionally biased region" description="Pro residues" evidence="10">
    <location>
        <begin position="675"/>
        <end position="693"/>
    </location>
</feature>
<dbReference type="RefSeq" id="WP_077690200.1">
    <property type="nucleotide sequence ID" value="NZ_MCOK01000001.1"/>
</dbReference>
<dbReference type="PANTHER" id="PTHR45436">
    <property type="entry name" value="SENSOR HISTIDINE KINASE YKOH"/>
    <property type="match status" value="1"/>
</dbReference>
<proteinExistence type="predicted"/>
<evidence type="ECO:0000256" key="9">
    <source>
        <dbReference type="ARBA" id="ARBA00023012"/>
    </source>
</evidence>
<keyword evidence="8" id="KW-0472">Membrane</keyword>
<evidence type="ECO:0000313" key="13">
    <source>
        <dbReference type="Proteomes" id="UP000189004"/>
    </source>
</evidence>
<dbReference type="Proteomes" id="UP000189004">
    <property type="component" value="Unassembled WGS sequence"/>
</dbReference>
<dbReference type="EMBL" id="MCOK01000001">
    <property type="protein sequence ID" value="OOC53812.1"/>
    <property type="molecule type" value="Genomic_DNA"/>
</dbReference>
<keyword evidence="9" id="KW-0902">Two-component regulatory system</keyword>
<evidence type="ECO:0000256" key="4">
    <source>
        <dbReference type="ARBA" id="ARBA00022553"/>
    </source>
</evidence>
<keyword evidence="6" id="KW-0812">Transmembrane</keyword>
<evidence type="ECO:0000256" key="7">
    <source>
        <dbReference type="ARBA" id="ARBA00022777"/>
    </source>
</evidence>
<comment type="catalytic activity">
    <reaction evidence="1">
        <text>ATP + protein L-histidine = ADP + protein N-phospho-L-histidine.</text>
        <dbReference type="EC" id="2.7.13.3"/>
    </reaction>
</comment>
<dbReference type="InterPro" id="IPR003660">
    <property type="entry name" value="HAMP_dom"/>
</dbReference>
<dbReference type="OrthoDB" id="3845898at2"/>
<evidence type="ECO:0000256" key="1">
    <source>
        <dbReference type="ARBA" id="ARBA00000085"/>
    </source>
</evidence>
<dbReference type="InterPro" id="IPR013587">
    <property type="entry name" value="Nitrate/nitrite_sensing"/>
</dbReference>
<evidence type="ECO:0000259" key="11">
    <source>
        <dbReference type="PROSITE" id="PS50885"/>
    </source>
</evidence>
<dbReference type="STRING" id="501010.NOSIN_08355"/>
<evidence type="ECO:0000256" key="3">
    <source>
        <dbReference type="ARBA" id="ARBA00012438"/>
    </source>
</evidence>
<protein>
    <recommendedName>
        <fullName evidence="3">histidine kinase</fullName>
        <ecNumber evidence="3">2.7.13.3</ecNumber>
    </recommendedName>
</protein>
<dbReference type="InterPro" id="IPR036890">
    <property type="entry name" value="HATPase_C_sf"/>
</dbReference>
<feature type="compositionally biased region" description="Basic and acidic residues" evidence="10">
    <location>
        <begin position="784"/>
        <end position="797"/>
    </location>
</feature>
<dbReference type="AlphaFoldDB" id="A0A1V3BZK1"/>
<feature type="region of interest" description="Disordered" evidence="10">
    <location>
        <begin position="635"/>
        <end position="797"/>
    </location>
</feature>
<dbReference type="Pfam" id="PF08376">
    <property type="entry name" value="NIT"/>
    <property type="match status" value="1"/>
</dbReference>
<dbReference type="Gene3D" id="6.10.340.10">
    <property type="match status" value="1"/>
</dbReference>
<dbReference type="InterPro" id="IPR050428">
    <property type="entry name" value="TCS_sensor_his_kinase"/>
</dbReference>
<accession>A0A1V3BZK1</accession>
<evidence type="ECO:0000313" key="12">
    <source>
        <dbReference type="EMBL" id="OOC53812.1"/>
    </source>
</evidence>
<keyword evidence="13" id="KW-1185">Reference proteome</keyword>
<dbReference type="InterPro" id="IPR003594">
    <property type="entry name" value="HATPase_dom"/>
</dbReference>
<keyword evidence="8" id="KW-1133">Transmembrane helix</keyword>
<evidence type="ECO:0000256" key="6">
    <source>
        <dbReference type="ARBA" id="ARBA00022692"/>
    </source>
</evidence>